<evidence type="ECO:0000313" key="6">
    <source>
        <dbReference type="Proteomes" id="UP000470384"/>
    </source>
</evidence>
<proteinExistence type="predicted"/>
<protein>
    <submittedName>
        <fullName evidence="5">Tetratricopeptide repeat protein</fullName>
    </submittedName>
</protein>
<dbReference type="PANTHER" id="PTHR45831">
    <property type="entry name" value="LD24721P"/>
    <property type="match status" value="1"/>
</dbReference>
<evidence type="ECO:0000256" key="4">
    <source>
        <dbReference type="SAM" id="SignalP"/>
    </source>
</evidence>
<keyword evidence="6" id="KW-1185">Reference proteome</keyword>
<feature type="signal peptide" evidence="4">
    <location>
        <begin position="1"/>
        <end position="32"/>
    </location>
</feature>
<dbReference type="InterPro" id="IPR019734">
    <property type="entry name" value="TPR_rpt"/>
</dbReference>
<feature type="repeat" description="TPR" evidence="3">
    <location>
        <begin position="107"/>
        <end position="140"/>
    </location>
</feature>
<dbReference type="InterPro" id="IPR047150">
    <property type="entry name" value="SGT"/>
</dbReference>
<organism evidence="5 6">
    <name type="scientific">Pyruvatibacter mobilis</name>
    <dbReference type="NCBI Taxonomy" id="1712261"/>
    <lineage>
        <taxon>Bacteria</taxon>
        <taxon>Pseudomonadati</taxon>
        <taxon>Pseudomonadota</taxon>
        <taxon>Alphaproteobacteria</taxon>
        <taxon>Hyphomicrobiales</taxon>
        <taxon>Parvibaculaceae</taxon>
        <taxon>Pyruvatibacter</taxon>
    </lineage>
</organism>
<feature type="repeat" description="TPR" evidence="3">
    <location>
        <begin position="73"/>
        <end position="106"/>
    </location>
</feature>
<keyword evidence="1" id="KW-0677">Repeat</keyword>
<dbReference type="GO" id="GO:0072380">
    <property type="term" value="C:TRC complex"/>
    <property type="evidence" value="ECO:0007669"/>
    <property type="project" value="TreeGrafter"/>
</dbReference>
<dbReference type="SUPFAM" id="SSF48452">
    <property type="entry name" value="TPR-like"/>
    <property type="match status" value="1"/>
</dbReference>
<evidence type="ECO:0000256" key="1">
    <source>
        <dbReference type="ARBA" id="ARBA00022737"/>
    </source>
</evidence>
<evidence type="ECO:0000256" key="2">
    <source>
        <dbReference type="ARBA" id="ARBA00022803"/>
    </source>
</evidence>
<dbReference type="InterPro" id="IPR011990">
    <property type="entry name" value="TPR-like_helical_dom_sf"/>
</dbReference>
<keyword evidence="2 3" id="KW-0802">TPR repeat</keyword>
<dbReference type="PROSITE" id="PS50005">
    <property type="entry name" value="TPR"/>
    <property type="match status" value="2"/>
</dbReference>
<name>A0A845QEQ0_9HYPH</name>
<feature type="chain" id="PRO_5032848113" evidence="4">
    <location>
        <begin position="33"/>
        <end position="193"/>
    </location>
</feature>
<gene>
    <name evidence="5" type="ORF">GTQ45_13640</name>
</gene>
<dbReference type="SMART" id="SM00028">
    <property type="entry name" value="TPR"/>
    <property type="match status" value="3"/>
</dbReference>
<dbReference type="Gene3D" id="1.25.40.10">
    <property type="entry name" value="Tetratricopeptide repeat domain"/>
    <property type="match status" value="1"/>
</dbReference>
<evidence type="ECO:0000313" key="5">
    <source>
        <dbReference type="EMBL" id="NBG96778.1"/>
    </source>
</evidence>
<dbReference type="Pfam" id="PF13432">
    <property type="entry name" value="TPR_16"/>
    <property type="match status" value="1"/>
</dbReference>
<evidence type="ECO:0000256" key="3">
    <source>
        <dbReference type="PROSITE-ProRule" id="PRU00339"/>
    </source>
</evidence>
<sequence>MALWLTRLFAPLRLLPAVALLVPLLAAGSAHAQGTSDLDGLFDKLAEAESPAEADLIENEIWRLWLKSGSATVDLMVARGTEALRSQDYAVALDLFSMAVELAPDYPEGWNKRATLYYVIDDYEAAISDISQVLVREPRHWAALMGLAVMMDDLDRKDAALTAYRQAVAINPQLDDAHEAIKRLEVEVEGRGI</sequence>
<dbReference type="RefSeq" id="WP_160588788.1">
    <property type="nucleotide sequence ID" value="NZ_BMHN01000001.1"/>
</dbReference>
<dbReference type="EMBL" id="WXYQ01000011">
    <property type="protein sequence ID" value="NBG96778.1"/>
    <property type="molecule type" value="Genomic_DNA"/>
</dbReference>
<dbReference type="AlphaFoldDB" id="A0A845QEQ0"/>
<dbReference type="OrthoDB" id="9815010at2"/>
<dbReference type="GO" id="GO:0006620">
    <property type="term" value="P:post-translational protein targeting to endoplasmic reticulum membrane"/>
    <property type="evidence" value="ECO:0007669"/>
    <property type="project" value="TreeGrafter"/>
</dbReference>
<dbReference type="GO" id="GO:0016020">
    <property type="term" value="C:membrane"/>
    <property type="evidence" value="ECO:0007669"/>
    <property type="project" value="TreeGrafter"/>
</dbReference>
<keyword evidence="4" id="KW-0732">Signal</keyword>
<comment type="caution">
    <text evidence="5">The sequence shown here is derived from an EMBL/GenBank/DDBJ whole genome shotgun (WGS) entry which is preliminary data.</text>
</comment>
<dbReference type="Proteomes" id="UP000470384">
    <property type="component" value="Unassembled WGS sequence"/>
</dbReference>
<reference evidence="5 6" key="1">
    <citation type="journal article" date="2016" name="Int. J. Syst. Evol. Microbiol.">
        <title>Pyruvatibacter mobilis gen. nov., sp. nov., a marine bacterium from the culture broth of Picochlorum sp. 122.</title>
        <authorList>
            <person name="Wang G."/>
            <person name="Tang M."/>
            <person name="Wu H."/>
            <person name="Dai S."/>
            <person name="Li T."/>
            <person name="Chen C."/>
            <person name="He H."/>
            <person name="Fan J."/>
            <person name="Xiang W."/>
            <person name="Li X."/>
        </authorList>
    </citation>
    <scope>NUCLEOTIDE SEQUENCE [LARGE SCALE GENOMIC DNA]</scope>
    <source>
        <strain evidence="5 6">GYP-11</strain>
    </source>
</reference>
<dbReference type="GeneID" id="300653717"/>
<dbReference type="GO" id="GO:0060090">
    <property type="term" value="F:molecular adaptor activity"/>
    <property type="evidence" value="ECO:0007669"/>
    <property type="project" value="TreeGrafter"/>
</dbReference>
<dbReference type="PANTHER" id="PTHR45831:SF2">
    <property type="entry name" value="LD24721P"/>
    <property type="match status" value="1"/>
</dbReference>
<accession>A0A845QEQ0</accession>